<evidence type="ECO:0000256" key="6">
    <source>
        <dbReference type="ARBA" id="ARBA00022840"/>
    </source>
</evidence>
<keyword evidence="4 9" id="KW-0812">Transmembrane</keyword>
<keyword evidence="7 9" id="KW-1133">Transmembrane helix</keyword>
<dbReference type="InterPro" id="IPR050445">
    <property type="entry name" value="Bact_polysacc_biosynth/exp"/>
</dbReference>
<comment type="similarity">
    <text evidence="2">Belongs to the CpsC/CapA family.</text>
</comment>
<evidence type="ECO:0000256" key="8">
    <source>
        <dbReference type="ARBA" id="ARBA00023136"/>
    </source>
</evidence>
<dbReference type="InterPro" id="IPR005702">
    <property type="entry name" value="Wzc-like_C"/>
</dbReference>
<gene>
    <name evidence="11" type="ORF">NC998_08085</name>
</gene>
<evidence type="ECO:0000256" key="9">
    <source>
        <dbReference type="SAM" id="Phobius"/>
    </source>
</evidence>
<dbReference type="Pfam" id="PF10609">
    <property type="entry name" value="ParA"/>
    <property type="match status" value="1"/>
</dbReference>
<evidence type="ECO:0000313" key="12">
    <source>
        <dbReference type="Proteomes" id="UP001464891"/>
    </source>
</evidence>
<dbReference type="Pfam" id="PF02706">
    <property type="entry name" value="Wzz"/>
    <property type="match status" value="1"/>
</dbReference>
<sequence>MVDLTESKLIEAADTDPGYGQLFAVLMRRRFWLLGVFSGVVSIAAVLTFLAEPIYQSSMQLLVESNYQSKKGENGSTEVPFADATVEVDNATQLTLMRSSHLLQRAVKILKPQYPDVTVAEIQKSLVLTQLMEDKVKTKVFQAVYTDSDPEKTKKVLQAIQKVYQDYNREQQQQRLSKGLSFITDQVPKVQRQVNQAEDALEKFRDRQNLIDPEAQSKALFDALNSVRQEQRTNQAQLKDMQARYVALQQQVKRSPQEALVASRLSQSSRYQTLLNELQKSELTLEQQRLRFKDFDPHIKSLLEQRQRQLGLLRAEVSRVLGTVPAQFNASGNDLLKAGQLGATDLTLITQLVEAQVNTRALQARGQSLSQTEQQLTAELKRFPRLLAEYGRLQPNVEVGRETLQQLLKAKQELALEIARGGFDWQVVEAAQLGTQIGPSLKQNLLLGAVAGLILGSVAAFVREGIDDAVHSSDELEKQVAVPLLGLIPAVPRSGFSEPMLNLSFRKTPALAPATLQVVDWPPFRESLDLIYKNIQLLNSTFPFSSLVVTSALSGEGKSTLALGLAMSAARLHQRVLLIDADLRRPSLHKQLNLPNEQGLSTLLASDRPITEEHSYIQPAIAYSNISILTAGPTPADPAKLLSSRRMAELISTFEESYDLVLLDAPPVLGIVDAILTASFCSGVLMVGRMGQVTRSELTQATNMLSKLNMVGVIANGAEMPANNYLPYARSA</sequence>
<evidence type="ECO:0000256" key="7">
    <source>
        <dbReference type="ARBA" id="ARBA00022989"/>
    </source>
</evidence>
<evidence type="ECO:0000256" key="4">
    <source>
        <dbReference type="ARBA" id="ARBA00022692"/>
    </source>
</evidence>
<keyword evidence="3" id="KW-1003">Cell membrane</keyword>
<organism evidence="11 12">
    <name type="scientific">Trichocoleus desertorum GB2-A4</name>
    <dbReference type="NCBI Taxonomy" id="2933944"/>
    <lineage>
        <taxon>Bacteria</taxon>
        <taxon>Bacillati</taxon>
        <taxon>Cyanobacteriota</taxon>
        <taxon>Cyanophyceae</taxon>
        <taxon>Leptolyngbyales</taxon>
        <taxon>Trichocoleusaceae</taxon>
        <taxon>Trichocoleus</taxon>
    </lineage>
</organism>
<dbReference type="PANTHER" id="PTHR32309:SF13">
    <property type="entry name" value="FERRIC ENTEROBACTIN TRANSPORT PROTEIN FEPE"/>
    <property type="match status" value="1"/>
</dbReference>
<keyword evidence="6" id="KW-0067">ATP-binding</keyword>
<dbReference type="EMBL" id="JAMPKM010000003">
    <property type="protein sequence ID" value="MEP0817054.1"/>
    <property type="molecule type" value="Genomic_DNA"/>
</dbReference>
<keyword evidence="5" id="KW-0547">Nucleotide-binding</keyword>
<feature type="domain" description="Polysaccharide chain length determinant N-terminal" evidence="10">
    <location>
        <begin position="21"/>
        <end position="74"/>
    </location>
</feature>
<comment type="caution">
    <text evidence="11">The sequence shown here is derived from an EMBL/GenBank/DDBJ whole genome shotgun (WGS) entry which is preliminary data.</text>
</comment>
<dbReference type="InterPro" id="IPR003856">
    <property type="entry name" value="LPS_length_determ_N"/>
</dbReference>
<feature type="transmembrane region" description="Helical" evidence="9">
    <location>
        <begin position="31"/>
        <end position="51"/>
    </location>
</feature>
<keyword evidence="12" id="KW-1185">Reference proteome</keyword>
<dbReference type="NCBIfam" id="TIGR01007">
    <property type="entry name" value="eps_fam"/>
    <property type="match status" value="1"/>
</dbReference>
<evidence type="ECO:0000256" key="1">
    <source>
        <dbReference type="ARBA" id="ARBA00004651"/>
    </source>
</evidence>
<evidence type="ECO:0000259" key="10">
    <source>
        <dbReference type="Pfam" id="PF02706"/>
    </source>
</evidence>
<accession>A0ABV0J5X6</accession>
<evidence type="ECO:0000313" key="11">
    <source>
        <dbReference type="EMBL" id="MEP0817054.1"/>
    </source>
</evidence>
<dbReference type="SUPFAM" id="SSF52540">
    <property type="entry name" value="P-loop containing nucleoside triphosphate hydrolases"/>
    <property type="match status" value="1"/>
</dbReference>
<dbReference type="InterPro" id="IPR033756">
    <property type="entry name" value="YlxH/NBP35"/>
</dbReference>
<dbReference type="CDD" id="cd05387">
    <property type="entry name" value="BY-kinase"/>
    <property type="match status" value="1"/>
</dbReference>
<evidence type="ECO:0000256" key="5">
    <source>
        <dbReference type="ARBA" id="ARBA00022741"/>
    </source>
</evidence>
<proteinExistence type="inferred from homology"/>
<dbReference type="InterPro" id="IPR027417">
    <property type="entry name" value="P-loop_NTPase"/>
</dbReference>
<evidence type="ECO:0000256" key="3">
    <source>
        <dbReference type="ARBA" id="ARBA00022475"/>
    </source>
</evidence>
<name>A0ABV0J5X6_9CYAN</name>
<comment type="subcellular location">
    <subcellularLocation>
        <location evidence="1">Cell membrane</location>
        <topology evidence="1">Multi-pass membrane protein</topology>
    </subcellularLocation>
</comment>
<dbReference type="Gene3D" id="3.40.50.300">
    <property type="entry name" value="P-loop containing nucleotide triphosphate hydrolases"/>
    <property type="match status" value="1"/>
</dbReference>
<reference evidence="11 12" key="1">
    <citation type="submission" date="2022-04" db="EMBL/GenBank/DDBJ databases">
        <title>Positive selection, recombination, and allopatry shape intraspecific diversity of widespread and dominant cyanobacteria.</title>
        <authorList>
            <person name="Wei J."/>
            <person name="Shu W."/>
            <person name="Hu C."/>
        </authorList>
    </citation>
    <scope>NUCLEOTIDE SEQUENCE [LARGE SCALE GENOMIC DNA]</scope>
    <source>
        <strain evidence="11 12">GB2-A4</strain>
    </source>
</reference>
<protein>
    <submittedName>
        <fullName evidence="11">Polysaccharide biosynthesis tyrosine autokinase</fullName>
    </submittedName>
</protein>
<dbReference type="RefSeq" id="WP_190439559.1">
    <property type="nucleotide sequence ID" value="NZ_JAMPKM010000003.1"/>
</dbReference>
<keyword evidence="8 9" id="KW-0472">Membrane</keyword>
<dbReference type="Proteomes" id="UP001464891">
    <property type="component" value="Unassembled WGS sequence"/>
</dbReference>
<evidence type="ECO:0000256" key="2">
    <source>
        <dbReference type="ARBA" id="ARBA00006683"/>
    </source>
</evidence>
<dbReference type="PANTHER" id="PTHR32309">
    <property type="entry name" value="TYROSINE-PROTEIN KINASE"/>
    <property type="match status" value="1"/>
</dbReference>